<organism evidence="2 3">
    <name type="scientific">Phormidesmis priestleyi Ana</name>
    <dbReference type="NCBI Taxonomy" id="1666911"/>
    <lineage>
        <taxon>Bacteria</taxon>
        <taxon>Bacillati</taxon>
        <taxon>Cyanobacteriota</taxon>
        <taxon>Cyanophyceae</taxon>
        <taxon>Leptolyngbyales</taxon>
        <taxon>Leptolyngbyaceae</taxon>
        <taxon>Phormidesmis</taxon>
    </lineage>
</organism>
<accession>A0A0N8KNS8</accession>
<reference evidence="2 3" key="1">
    <citation type="submission" date="2015-09" db="EMBL/GenBank/DDBJ databases">
        <title>Identification and resolution of microdiversity through metagenomic sequencing of parallel consortia.</title>
        <authorList>
            <person name="Nelson W.C."/>
            <person name="Romine M.F."/>
            <person name="Lindemann S.R."/>
        </authorList>
    </citation>
    <scope>NUCLEOTIDE SEQUENCE [LARGE SCALE GENOMIC DNA]</scope>
    <source>
        <strain evidence="2">Ana</strain>
    </source>
</reference>
<comment type="caution">
    <text evidence="2">The sequence shown here is derived from an EMBL/GenBank/DDBJ whole genome shotgun (WGS) entry which is preliminary data.</text>
</comment>
<sequence>MKKKPLILSSILLITGLFSCSSPASQCKQLASVTQSYQTLRDGFKADIESAQVAASGAENLAEVQDAAAQYTAAVDTVTSQLDEMIQDLSGLNISDSQLDEYRESYVINLTDSQNALSRAGEAMVSVRDAESEEALRKVFNQYQTEGNQAYDDILTLGASEAALVEQVNEYCGQAVE</sequence>
<name>A0A0N8KNS8_9CYAN</name>
<gene>
    <name evidence="2" type="ORF">HLUCCA11_02765</name>
</gene>
<evidence type="ECO:0008006" key="4">
    <source>
        <dbReference type="Google" id="ProtNLM"/>
    </source>
</evidence>
<dbReference type="AlphaFoldDB" id="A0A0N8KNS8"/>
<feature type="chain" id="PRO_5006028100" description="Lipoprotein" evidence="1">
    <location>
        <begin position="25"/>
        <end position="177"/>
    </location>
</feature>
<evidence type="ECO:0000313" key="3">
    <source>
        <dbReference type="Proteomes" id="UP000050465"/>
    </source>
</evidence>
<dbReference type="Proteomes" id="UP000050465">
    <property type="component" value="Unassembled WGS sequence"/>
</dbReference>
<dbReference type="STRING" id="1666911.HLUCCA11_02765"/>
<dbReference type="PROSITE" id="PS51257">
    <property type="entry name" value="PROKAR_LIPOPROTEIN"/>
    <property type="match status" value="1"/>
</dbReference>
<proteinExistence type="predicted"/>
<evidence type="ECO:0000313" key="2">
    <source>
        <dbReference type="EMBL" id="KPQ37378.1"/>
    </source>
</evidence>
<feature type="signal peptide" evidence="1">
    <location>
        <begin position="1"/>
        <end position="24"/>
    </location>
</feature>
<dbReference type="EMBL" id="LJZR01000002">
    <property type="protein sequence ID" value="KPQ37378.1"/>
    <property type="molecule type" value="Genomic_DNA"/>
</dbReference>
<protein>
    <recommendedName>
        <fullName evidence="4">Lipoprotein</fullName>
    </recommendedName>
</protein>
<evidence type="ECO:0000256" key="1">
    <source>
        <dbReference type="SAM" id="SignalP"/>
    </source>
</evidence>
<keyword evidence="1" id="KW-0732">Signal</keyword>